<evidence type="ECO:0000313" key="4">
    <source>
        <dbReference type="Proteomes" id="UP001595789"/>
    </source>
</evidence>
<evidence type="ECO:0000256" key="1">
    <source>
        <dbReference type="SAM" id="SignalP"/>
    </source>
</evidence>
<name>A0ABV8PAM1_9SPHI</name>
<organism evidence="3 4">
    <name type="scientific">Pedobacter lithocola</name>
    <dbReference type="NCBI Taxonomy" id="1908239"/>
    <lineage>
        <taxon>Bacteria</taxon>
        <taxon>Pseudomonadati</taxon>
        <taxon>Bacteroidota</taxon>
        <taxon>Sphingobacteriia</taxon>
        <taxon>Sphingobacteriales</taxon>
        <taxon>Sphingobacteriaceae</taxon>
        <taxon>Pedobacter</taxon>
    </lineage>
</organism>
<feature type="non-terminal residue" evidence="3">
    <location>
        <position position="1367"/>
    </location>
</feature>
<comment type="caution">
    <text evidence="3">The sequence shown here is derived from an EMBL/GenBank/DDBJ whole genome shotgun (WGS) entry which is preliminary data.</text>
</comment>
<evidence type="ECO:0000259" key="2">
    <source>
        <dbReference type="Pfam" id="PF01345"/>
    </source>
</evidence>
<feature type="domain" description="DUF11" evidence="2">
    <location>
        <begin position="588"/>
        <end position="698"/>
    </location>
</feature>
<dbReference type="NCBIfam" id="TIGR01451">
    <property type="entry name" value="B_ant_repeat"/>
    <property type="match status" value="1"/>
</dbReference>
<reference evidence="4" key="1">
    <citation type="journal article" date="2019" name="Int. J. Syst. Evol. Microbiol.">
        <title>The Global Catalogue of Microorganisms (GCM) 10K type strain sequencing project: providing services to taxonomists for standard genome sequencing and annotation.</title>
        <authorList>
            <consortium name="The Broad Institute Genomics Platform"/>
            <consortium name="The Broad Institute Genome Sequencing Center for Infectious Disease"/>
            <person name="Wu L."/>
            <person name="Ma J."/>
        </authorList>
    </citation>
    <scope>NUCLEOTIDE SEQUENCE [LARGE SCALE GENOMIC DNA]</scope>
    <source>
        <strain evidence="4">CCM 8691</strain>
    </source>
</reference>
<dbReference type="InterPro" id="IPR001434">
    <property type="entry name" value="OmcB-like_DUF11"/>
</dbReference>
<dbReference type="Proteomes" id="UP001595789">
    <property type="component" value="Unassembled WGS sequence"/>
</dbReference>
<feature type="signal peptide" evidence="1">
    <location>
        <begin position="1"/>
        <end position="25"/>
    </location>
</feature>
<accession>A0ABV8PAM1</accession>
<feature type="chain" id="PRO_5046124010" description="DUF11 domain-containing protein" evidence="1">
    <location>
        <begin position="26"/>
        <end position="1367"/>
    </location>
</feature>
<protein>
    <recommendedName>
        <fullName evidence="2">DUF11 domain-containing protein</fullName>
    </recommendedName>
</protein>
<sequence length="1367" mass="143673">MNKKAVYIILCLLFFKILTVGIANAFPNHTPIKNNLLTNDIGNYKTSFTFKSSLNDLFADSDAHKSNLFVPTYSTHYIAPAPWQYWNKANQIVITTESTSTISGTIYKSDGTKLHDFTTIANTPFVKVVTNNAPVTTPTHQLNKILAGAGLIVIANGTIAVNLRNIASDNLGNDGNDAQIKGNASLFSFGDAAIGTAFRVGYYRDGTLSGSELPIYSIMAVDNNTVVKIAGVTTATLNKGESYLFQSPIGTLVESSGPAVMNTGARLDAPEGCGDGAYNPIPPIVSLGSEYVIVKGEGNLTAEQTTVIASEPNTKFYVEFYDENGIFRRREDFTISAAGGFRTFKHGYINGTNWSTTNNGKFSSSRIVADKDVLVFSGTGGISVGGGCEVDVAALVPIEKCGGSKNVETYKFTSYTESALSYFGYILTNSSTDIIYLKTNTGNKNIESIPSVGNRKPLGTSGLYLIKFTDADIGKPNVITLSSNTRLTVSMVQQGDGFSMSNFISRFAEKAKQPSVDKTDCSAAILTADPSDAKGYQWYFNGVLIEDAKANTYVARASGNYTLTVELECGMSAQSLPLIITLCDIDRSIKKTVDKALPDLGEEVSFKLVAENLGSGNAIGVSVLDKLPAGYTYVKHTTVTGSYDSATGIWSIGGMNSGASVELIIKAKVAQQGTNFNEATITGTQTDINPDNDKSKISTLTELGTVTLVPQGSPDRSVCLNTAIEEIVYKIGGGASSAVVTNLPAGFNYTQEGDLIKITGSSNVPTLPEGTTYNITTVGGIPASKSGVIVVKPNVSAPVFMSELATERCAGSGEITYSATATNSESIVYQLTPTSAGTINAATGAVNWAAEFVGEATVRATAKGCDEKFSEFKINVLPRPIALTVPPVSYCQNQTGVPELTAAKEDGATLVWYDSNKQVLPKAPTPSTASVGTQTFYVSQKFDTGCESEKAAILVTINPIPSKPEAPSPTYCQNQTGVPELTANPDANATLVWYNEAGQVLPSAPTPSTATIGTQKYYVAQKFATGCEGPKAEIVVTINPLPAAPTVSATLAYCLNETGVPALTANPDANATLVWYNGTGQVLQSAPTPSTATVGVQKYYVTQKFDTGCEGPKAEIVVTINPLPAAPTVSATLAYCLNETGVPALTANPDANATLVWYNEAGQVLQSAPTPSNATVGTLKYYVAQKFSTGCEGPKAEVVVTINPLPAAPTVSATLAYCLNETGVQPLTATKGNNATLVWYNANGQILPSAPTPSTAVAGTLKYYVAQKFDTGCEGPKAEVVVTINPLPAAPTVSNVTYCQNHAGVPALTAMASSGATLVWFNEAGQVLPSAPTPSTAVAGTLKYYVEQKFSTGCEGPKAEIVVTINP</sequence>
<dbReference type="EMBL" id="JBHSBW010000007">
    <property type="protein sequence ID" value="MFC4211272.1"/>
    <property type="molecule type" value="Genomic_DNA"/>
</dbReference>
<gene>
    <name evidence="3" type="ORF">ACFOWA_08780</name>
</gene>
<dbReference type="PANTHER" id="PTHR34819:SF3">
    <property type="entry name" value="CELL SURFACE PROTEIN"/>
    <property type="match status" value="1"/>
</dbReference>
<evidence type="ECO:0000313" key="3">
    <source>
        <dbReference type="EMBL" id="MFC4211272.1"/>
    </source>
</evidence>
<dbReference type="InterPro" id="IPR047589">
    <property type="entry name" value="DUF11_rpt"/>
</dbReference>
<keyword evidence="4" id="KW-1185">Reference proteome</keyword>
<proteinExistence type="predicted"/>
<dbReference type="Pfam" id="PF01345">
    <property type="entry name" value="DUF11"/>
    <property type="match status" value="1"/>
</dbReference>
<keyword evidence="1" id="KW-0732">Signal</keyword>
<dbReference type="PANTHER" id="PTHR34819">
    <property type="entry name" value="LARGE CYSTEINE-RICH PERIPLASMIC PROTEIN OMCB"/>
    <property type="match status" value="1"/>
</dbReference>
<dbReference type="InterPro" id="IPR051172">
    <property type="entry name" value="Chlamydia_OmcB"/>
</dbReference>